<dbReference type="PANTHER" id="PTHR38097">
    <property type="match status" value="1"/>
</dbReference>
<keyword evidence="3" id="KW-0963">Cytoplasm</keyword>
<dbReference type="InterPro" id="IPR027444">
    <property type="entry name" value="H-NS_C_dom"/>
</dbReference>
<dbReference type="SUPFAM" id="SSF81273">
    <property type="entry name" value="H-NS histone-like proteins"/>
    <property type="match status" value="1"/>
</dbReference>
<dbReference type="GO" id="GO:0003680">
    <property type="term" value="F:minor groove of adenine-thymine-rich DNA binding"/>
    <property type="evidence" value="ECO:0007669"/>
    <property type="project" value="TreeGrafter"/>
</dbReference>
<dbReference type="EMBL" id="JACHHX010000002">
    <property type="protein sequence ID" value="MBB5014484.1"/>
    <property type="molecule type" value="Genomic_DNA"/>
</dbReference>
<dbReference type="SMART" id="SM00528">
    <property type="entry name" value="HNS"/>
    <property type="match status" value="1"/>
</dbReference>
<sequence>MTINLESLSAQELAELIARAEQQQKKLHRDRIAEVRRKITAMAKAEGYTIEELFGGGRAPAARKRSGGKVAPKYRNPADPSQTWTGRGKRPRWFTEALAQGRKESDLLI</sequence>
<evidence type="ECO:0000256" key="1">
    <source>
        <dbReference type="ARBA" id="ARBA00004453"/>
    </source>
</evidence>
<organism evidence="8 9">
    <name type="scientific">Rehaibacterium terrae</name>
    <dbReference type="NCBI Taxonomy" id="1341696"/>
    <lineage>
        <taxon>Bacteria</taxon>
        <taxon>Pseudomonadati</taxon>
        <taxon>Pseudomonadota</taxon>
        <taxon>Gammaproteobacteria</taxon>
        <taxon>Lysobacterales</taxon>
        <taxon>Lysobacteraceae</taxon>
        <taxon>Rehaibacterium</taxon>
    </lineage>
</organism>
<dbReference type="GO" id="GO:0003681">
    <property type="term" value="F:bent DNA binding"/>
    <property type="evidence" value="ECO:0007669"/>
    <property type="project" value="TreeGrafter"/>
</dbReference>
<dbReference type="Proteomes" id="UP000519004">
    <property type="component" value="Unassembled WGS sequence"/>
</dbReference>
<dbReference type="RefSeq" id="WP_183947066.1">
    <property type="nucleotide sequence ID" value="NZ_JACHHX010000002.1"/>
</dbReference>
<dbReference type="InterPro" id="IPR037150">
    <property type="entry name" value="H-NS_C_dom_sf"/>
</dbReference>
<evidence type="ECO:0000256" key="6">
    <source>
        <dbReference type="SAM" id="MobiDB-lite"/>
    </source>
</evidence>
<keyword evidence="4 8" id="KW-0238">DNA-binding</keyword>
<dbReference type="GO" id="GO:0000976">
    <property type="term" value="F:transcription cis-regulatory region binding"/>
    <property type="evidence" value="ECO:0007669"/>
    <property type="project" value="TreeGrafter"/>
</dbReference>
<dbReference type="Pfam" id="PF00816">
    <property type="entry name" value="Histone_HNS"/>
    <property type="match status" value="1"/>
</dbReference>
<feature type="region of interest" description="Disordered" evidence="6">
    <location>
        <begin position="58"/>
        <end position="91"/>
    </location>
</feature>
<evidence type="ECO:0000256" key="4">
    <source>
        <dbReference type="ARBA" id="ARBA00023125"/>
    </source>
</evidence>
<accession>A0A7W7XY25</accession>
<feature type="coiled-coil region" evidence="5">
    <location>
        <begin position="10"/>
        <end position="38"/>
    </location>
</feature>
<comment type="similarity">
    <text evidence="2">Belongs to the histone-like protein H-NS family.</text>
</comment>
<evidence type="ECO:0000256" key="2">
    <source>
        <dbReference type="ARBA" id="ARBA00010610"/>
    </source>
</evidence>
<evidence type="ECO:0000313" key="9">
    <source>
        <dbReference type="Proteomes" id="UP000519004"/>
    </source>
</evidence>
<reference evidence="8 9" key="1">
    <citation type="submission" date="2020-08" db="EMBL/GenBank/DDBJ databases">
        <title>Genomic Encyclopedia of Type Strains, Phase IV (KMG-IV): sequencing the most valuable type-strain genomes for metagenomic binning, comparative biology and taxonomic classification.</title>
        <authorList>
            <person name="Goeker M."/>
        </authorList>
    </citation>
    <scope>NUCLEOTIDE SEQUENCE [LARGE SCALE GENOMIC DNA]</scope>
    <source>
        <strain evidence="8 9">DSM 25897</strain>
    </source>
</reference>
<evidence type="ECO:0000256" key="3">
    <source>
        <dbReference type="ARBA" id="ARBA00022490"/>
    </source>
</evidence>
<dbReference type="PANTHER" id="PTHR38097:SF2">
    <property type="entry name" value="DNA-BINDING PROTEIN STPA"/>
    <property type="match status" value="1"/>
</dbReference>
<dbReference type="GO" id="GO:0032993">
    <property type="term" value="C:protein-DNA complex"/>
    <property type="evidence" value="ECO:0007669"/>
    <property type="project" value="TreeGrafter"/>
</dbReference>
<dbReference type="GO" id="GO:0005829">
    <property type="term" value="C:cytosol"/>
    <property type="evidence" value="ECO:0007669"/>
    <property type="project" value="TreeGrafter"/>
</dbReference>
<evidence type="ECO:0000256" key="5">
    <source>
        <dbReference type="SAM" id="Coils"/>
    </source>
</evidence>
<dbReference type="GO" id="GO:0001217">
    <property type="term" value="F:DNA-binding transcription repressor activity"/>
    <property type="evidence" value="ECO:0007669"/>
    <property type="project" value="TreeGrafter"/>
</dbReference>
<feature type="domain" description="DNA-binding protein H-NS-like C-terminal" evidence="7">
    <location>
        <begin position="62"/>
        <end position="109"/>
    </location>
</feature>
<protein>
    <submittedName>
        <fullName evidence="8">DNA-binding protein H-NS</fullName>
    </submittedName>
</protein>
<proteinExistence type="inferred from homology"/>
<name>A0A7W7XY25_9GAMM</name>
<gene>
    <name evidence="8" type="ORF">HNQ58_000358</name>
</gene>
<dbReference type="Gene3D" id="4.10.430.10">
    <property type="entry name" value="Histone-like protein H-NS, C-terminal domain"/>
    <property type="match status" value="1"/>
</dbReference>
<comment type="caution">
    <text evidence="8">The sequence shown here is derived from an EMBL/GenBank/DDBJ whole genome shotgun (WGS) entry which is preliminary data.</text>
</comment>
<dbReference type="AlphaFoldDB" id="A0A7W7XY25"/>
<comment type="subcellular location">
    <subcellularLocation>
        <location evidence="1">Cytoplasm</location>
        <location evidence="1">Nucleoid</location>
    </subcellularLocation>
</comment>
<evidence type="ECO:0000313" key="8">
    <source>
        <dbReference type="EMBL" id="MBB5014484.1"/>
    </source>
</evidence>
<keyword evidence="9" id="KW-1185">Reference proteome</keyword>
<dbReference type="GO" id="GO:0009295">
    <property type="term" value="C:nucleoid"/>
    <property type="evidence" value="ECO:0007669"/>
    <property type="project" value="UniProtKB-SubCell"/>
</dbReference>
<keyword evidence="5" id="KW-0175">Coiled coil</keyword>
<evidence type="ECO:0000259" key="7">
    <source>
        <dbReference type="SMART" id="SM00528"/>
    </source>
</evidence>